<dbReference type="Gene3D" id="2.60.40.10">
    <property type="entry name" value="Immunoglobulins"/>
    <property type="match status" value="1"/>
</dbReference>
<dbReference type="Pfam" id="PF18911">
    <property type="entry name" value="PKD_4"/>
    <property type="match status" value="1"/>
</dbReference>
<feature type="signal peptide" evidence="1">
    <location>
        <begin position="1"/>
        <end position="19"/>
    </location>
</feature>
<dbReference type="RefSeq" id="WP_143736562.1">
    <property type="nucleotide sequence ID" value="NZ_FWXS01000021.1"/>
</dbReference>
<dbReference type="InterPro" id="IPR000601">
    <property type="entry name" value="PKD_dom"/>
</dbReference>
<name>A0A1W2D5K8_9FLAO</name>
<dbReference type="InterPro" id="IPR035986">
    <property type="entry name" value="PKD_dom_sf"/>
</dbReference>
<reference evidence="3 4" key="1">
    <citation type="submission" date="2017-04" db="EMBL/GenBank/DDBJ databases">
        <authorList>
            <person name="Afonso C.L."/>
            <person name="Miller P.J."/>
            <person name="Scott M.A."/>
            <person name="Spackman E."/>
            <person name="Goraichik I."/>
            <person name="Dimitrov K.M."/>
            <person name="Suarez D.L."/>
            <person name="Swayne D.E."/>
        </authorList>
    </citation>
    <scope>NUCLEOTIDE SEQUENCE [LARGE SCALE GENOMIC DNA]</scope>
    <source>
        <strain evidence="3 4">CGMCC 1.12708</strain>
    </source>
</reference>
<feature type="domain" description="PKD" evidence="2">
    <location>
        <begin position="438"/>
        <end position="491"/>
    </location>
</feature>
<gene>
    <name evidence="3" type="ORF">SAMN06296427_1211</name>
</gene>
<organism evidence="3 4">
    <name type="scientific">Moheibacter sediminis</name>
    <dbReference type="NCBI Taxonomy" id="1434700"/>
    <lineage>
        <taxon>Bacteria</taxon>
        <taxon>Pseudomonadati</taxon>
        <taxon>Bacteroidota</taxon>
        <taxon>Flavobacteriia</taxon>
        <taxon>Flavobacteriales</taxon>
        <taxon>Weeksellaceae</taxon>
        <taxon>Moheibacter</taxon>
    </lineage>
</organism>
<dbReference type="InterPro" id="IPR013783">
    <property type="entry name" value="Ig-like_fold"/>
</dbReference>
<dbReference type="AlphaFoldDB" id="A0A1W2D5K8"/>
<dbReference type="CDD" id="cd00146">
    <property type="entry name" value="PKD"/>
    <property type="match status" value="1"/>
</dbReference>
<dbReference type="SUPFAM" id="SSF50969">
    <property type="entry name" value="YVTN repeat-like/Quinoprotein amine dehydrogenase"/>
    <property type="match status" value="1"/>
</dbReference>
<protein>
    <submittedName>
        <fullName evidence="3">PKD domain-containing protein</fullName>
    </submittedName>
</protein>
<feature type="chain" id="PRO_5012031897" evidence="1">
    <location>
        <begin position="20"/>
        <end position="520"/>
    </location>
</feature>
<proteinExistence type="predicted"/>
<accession>A0A1W2D5K8</accession>
<dbReference type="EMBL" id="FWXS01000021">
    <property type="protein sequence ID" value="SMC92820.1"/>
    <property type="molecule type" value="Genomic_DNA"/>
</dbReference>
<dbReference type="SMART" id="SM00089">
    <property type="entry name" value="PKD"/>
    <property type="match status" value="1"/>
</dbReference>
<evidence type="ECO:0000256" key="1">
    <source>
        <dbReference type="SAM" id="SignalP"/>
    </source>
</evidence>
<keyword evidence="4" id="KW-1185">Reference proteome</keyword>
<sequence>MKKFYTILIYLLTFSGLQAQMETAHWRFGFFGGLDFTSGSASITSGNLHTNEGCATISDNCGNLLFYTDGKTIFSKDNSVMQNGNALLGDASSTQSAIIIPNPDNSNIYYIFTTYSLNGVHYSVVDMSLNGGLGSVLPGQKNIQLPLSGAMKGSEKLTAVAKADNSGYWIITHYLDSYYAFSVTAQGVNTTPVISQVGVNVPDKINNKFFYTYAIGQLKVSPEGNKIAAAHFTAVKEEDFHLFPINYFTPSCTMAFTYGGILGLYDFDNETGIVSNETILNSLSNERRTYYGVEFSPDGKVLYSSYDVYNFADECGEDIIAHRTNAVVDKYDLTSTSIPASQSILFQNNDPNKSLAGSLQLALDGRIYHAMYSSLSYITNPNDYATSIFHLSGISLYQTTLGLPPFIASLFDPKILINGAFHIDTFCLGTEMEFSYEGCPETIIGWDFGDGNTSSEITPTHTYANPGTYIVTLTFTAPGGQIETITIEIEIVPPPAVQNAELKECLDLNGAEVEFDLTES</sequence>
<evidence type="ECO:0000313" key="3">
    <source>
        <dbReference type="EMBL" id="SMC92820.1"/>
    </source>
</evidence>
<dbReference type="STRING" id="1434700.SAMN06296427_1211"/>
<dbReference type="PROSITE" id="PS50093">
    <property type="entry name" value="PKD"/>
    <property type="match status" value="1"/>
</dbReference>
<dbReference type="OrthoDB" id="9765926at2"/>
<keyword evidence="1" id="KW-0732">Signal</keyword>
<dbReference type="SUPFAM" id="SSF49299">
    <property type="entry name" value="PKD domain"/>
    <property type="match status" value="1"/>
</dbReference>
<dbReference type="Proteomes" id="UP000192393">
    <property type="component" value="Unassembled WGS sequence"/>
</dbReference>
<evidence type="ECO:0000313" key="4">
    <source>
        <dbReference type="Proteomes" id="UP000192393"/>
    </source>
</evidence>
<feature type="non-terminal residue" evidence="3">
    <location>
        <position position="520"/>
    </location>
</feature>
<evidence type="ECO:0000259" key="2">
    <source>
        <dbReference type="PROSITE" id="PS50093"/>
    </source>
</evidence>
<dbReference type="InterPro" id="IPR011044">
    <property type="entry name" value="Quino_amine_DH_bsu"/>
</dbReference>
<dbReference type="InterPro" id="IPR022409">
    <property type="entry name" value="PKD/Chitinase_dom"/>
</dbReference>